<name>A0A077NJR2_XENBV</name>
<keyword evidence="1" id="KW-0812">Transmembrane</keyword>
<gene>
    <name evidence="2" type="ORF">XBP1_470014</name>
</gene>
<dbReference type="EMBL" id="CBSW010000251">
    <property type="protein sequence ID" value="CDG98698.1"/>
    <property type="molecule type" value="Genomic_DNA"/>
</dbReference>
<evidence type="ECO:0000313" key="2">
    <source>
        <dbReference type="EMBL" id="CDG98698.1"/>
    </source>
</evidence>
<sequence length="61" mass="7209">MKLFNDVIILFSIYKICFGYWFRTNKMMVFYSIAFTSVIKKGEFVNSPIFYGSQKRDLSSS</sequence>
<organism evidence="2 3">
    <name type="scientific">Xenorhabdus bovienii str. puntauvense</name>
    <dbReference type="NCBI Taxonomy" id="1398201"/>
    <lineage>
        <taxon>Bacteria</taxon>
        <taxon>Pseudomonadati</taxon>
        <taxon>Pseudomonadota</taxon>
        <taxon>Gammaproteobacteria</taxon>
        <taxon>Enterobacterales</taxon>
        <taxon>Morganellaceae</taxon>
        <taxon>Xenorhabdus</taxon>
    </lineage>
</organism>
<feature type="transmembrane region" description="Helical" evidence="1">
    <location>
        <begin position="6"/>
        <end position="22"/>
    </location>
</feature>
<comment type="caution">
    <text evidence="2">The sequence shown here is derived from an EMBL/GenBank/DDBJ whole genome shotgun (WGS) entry which is preliminary data.</text>
</comment>
<reference evidence="2" key="1">
    <citation type="submission" date="2013-07" db="EMBL/GenBank/DDBJ databases">
        <title>Sub-species coevolution in mutualistic symbiosis.</title>
        <authorList>
            <person name="Murfin K."/>
            <person name="Klassen J."/>
            <person name="Lee M."/>
            <person name="Forst S."/>
            <person name="Stock P."/>
            <person name="Goodrich-Blair H."/>
        </authorList>
    </citation>
    <scope>NUCLEOTIDE SEQUENCE [LARGE SCALE GENOMIC DNA]</scope>
    <source>
        <strain evidence="2">Puntauvense</strain>
    </source>
</reference>
<evidence type="ECO:0000313" key="3">
    <source>
        <dbReference type="Proteomes" id="UP000028511"/>
    </source>
</evidence>
<protein>
    <submittedName>
        <fullName evidence="2">Uncharacterized protein</fullName>
    </submittedName>
</protein>
<dbReference type="Proteomes" id="UP000028511">
    <property type="component" value="Unassembled WGS sequence"/>
</dbReference>
<proteinExistence type="predicted"/>
<evidence type="ECO:0000256" key="1">
    <source>
        <dbReference type="SAM" id="Phobius"/>
    </source>
</evidence>
<dbReference type="AlphaFoldDB" id="A0A077NJR2"/>
<accession>A0A077NJR2</accession>
<dbReference type="HOGENOM" id="CLU_2921746_0_0_6"/>
<keyword evidence="1" id="KW-0472">Membrane</keyword>
<keyword evidence="1" id="KW-1133">Transmembrane helix</keyword>